<reference evidence="2 3" key="1">
    <citation type="submission" date="2018-06" db="EMBL/GenBank/DDBJ databases">
        <title>Natronomonas sp. F16-60 a new haloarchaeon isolated from a solar saltern of Isla Cristina, Huelva, Spain.</title>
        <authorList>
            <person name="Duran-Viseras A."/>
            <person name="Sanchez-Porro C."/>
            <person name="Ventosa A."/>
        </authorList>
    </citation>
    <scope>NUCLEOTIDE SEQUENCE [LARGE SCALE GENOMIC DNA]</scope>
    <source>
        <strain evidence="2 3">F16-60</strain>
    </source>
</reference>
<keyword evidence="3" id="KW-1185">Reference proteome</keyword>
<dbReference type="InParanoid" id="A0A554NAE7"/>
<name>A0A554NAE7_9EURY</name>
<dbReference type="Proteomes" id="UP000319894">
    <property type="component" value="Unassembled WGS sequence"/>
</dbReference>
<dbReference type="EMBL" id="QMDX01000004">
    <property type="protein sequence ID" value="TSD14378.1"/>
    <property type="molecule type" value="Genomic_DNA"/>
</dbReference>
<keyword evidence="1" id="KW-1133">Transmembrane helix</keyword>
<organism evidence="2 3">
    <name type="scientific">Haloglomus irregulare</name>
    <dbReference type="NCBI Taxonomy" id="2234134"/>
    <lineage>
        <taxon>Archaea</taxon>
        <taxon>Methanobacteriati</taxon>
        <taxon>Methanobacteriota</taxon>
        <taxon>Stenosarchaea group</taxon>
        <taxon>Halobacteria</taxon>
        <taxon>Halobacteriales</taxon>
        <taxon>Natronomonadaceae</taxon>
        <taxon>Haloglomus</taxon>
    </lineage>
</organism>
<feature type="transmembrane region" description="Helical" evidence="1">
    <location>
        <begin position="403"/>
        <end position="423"/>
    </location>
</feature>
<dbReference type="PANTHER" id="PTHR35791:SF1">
    <property type="entry name" value="UPF0754 MEMBRANE PROTEIN YHEB"/>
    <property type="match status" value="1"/>
</dbReference>
<accession>A0A554NAE7</accession>
<dbReference type="OrthoDB" id="228250at2157"/>
<comment type="caution">
    <text evidence="2">The sequence shown here is derived from an EMBL/GenBank/DDBJ whole genome shotgun (WGS) entry which is preliminary data.</text>
</comment>
<gene>
    <name evidence="2" type="ORF">DP107_09030</name>
</gene>
<dbReference type="PANTHER" id="PTHR35791">
    <property type="entry name" value="UPF0754 MEMBRANE PROTEIN YHEB"/>
    <property type="match status" value="1"/>
</dbReference>
<proteinExistence type="predicted"/>
<feature type="transmembrane region" description="Helical" evidence="1">
    <location>
        <begin position="12"/>
        <end position="34"/>
    </location>
</feature>
<dbReference type="RefSeq" id="WP_144261828.1">
    <property type="nucleotide sequence ID" value="NZ_QMDX01000004.1"/>
</dbReference>
<keyword evidence="1" id="KW-0472">Membrane</keyword>
<dbReference type="AlphaFoldDB" id="A0A554NAE7"/>
<evidence type="ECO:0008006" key="4">
    <source>
        <dbReference type="Google" id="ProtNLM"/>
    </source>
</evidence>
<feature type="transmembrane region" description="Helical" evidence="1">
    <location>
        <begin position="233"/>
        <end position="251"/>
    </location>
</feature>
<protein>
    <recommendedName>
        <fullName evidence="4">DUF445 domain-containing protein</fullName>
    </recommendedName>
</protein>
<evidence type="ECO:0000313" key="2">
    <source>
        <dbReference type="EMBL" id="TSD14378.1"/>
    </source>
</evidence>
<evidence type="ECO:0000256" key="1">
    <source>
        <dbReference type="SAM" id="Phobius"/>
    </source>
</evidence>
<sequence length="427" mass="48061">MLPQPPFDPSLLLIPLISGAIGYVTNWFGIKMLFYPIDHLGFRVPGLKELVVKLPNRIQQIPGLLRGRVGWQGIIPARADKMASISVDTGISKLASQREFYETFDPDRIAQHVLASAGDEVHELVDEVIREEHPDLWVNMPRPVYDLVHRRVDARLPDIIDTVTDEIGENIDELLDVKTMVIRNMRENPELINRLFFEAGDKELRFVINSGFLIGGFLGFFTIPLYLAIDAWWVLPVVGATVGYVTNWIALKAIFNPIEKRTLGPLELQGLFIQRQPEVARAYGREVAQNTITLENVAEDMLHGRKSDRTRRMLRDVLSPEVDRAMGVVGPAVRVATGTDEYDSMRARMAAEAAELSIEPMQDPEFNRARSEAIEDLIARRLAAMPPDQYVETLRTAFEEDEWMLIGLGAVLGFVAGWIQLLVVTAV</sequence>
<keyword evidence="1" id="KW-0812">Transmembrane</keyword>
<feature type="transmembrane region" description="Helical" evidence="1">
    <location>
        <begin position="206"/>
        <end position="227"/>
    </location>
</feature>
<evidence type="ECO:0000313" key="3">
    <source>
        <dbReference type="Proteomes" id="UP000319894"/>
    </source>
</evidence>